<protein>
    <submittedName>
        <fullName evidence="1">Uncharacterized protein</fullName>
    </submittedName>
</protein>
<feature type="non-terminal residue" evidence="1">
    <location>
        <position position="1"/>
    </location>
</feature>
<name>A0A0F9HC93_9ZZZZ</name>
<dbReference type="EMBL" id="LAZR01025192">
    <property type="protein sequence ID" value="KKL72702.1"/>
    <property type="molecule type" value="Genomic_DNA"/>
</dbReference>
<dbReference type="AlphaFoldDB" id="A0A0F9HC93"/>
<evidence type="ECO:0000313" key="1">
    <source>
        <dbReference type="EMBL" id="KKL72702.1"/>
    </source>
</evidence>
<organism evidence="1">
    <name type="scientific">marine sediment metagenome</name>
    <dbReference type="NCBI Taxonomy" id="412755"/>
    <lineage>
        <taxon>unclassified sequences</taxon>
        <taxon>metagenomes</taxon>
        <taxon>ecological metagenomes</taxon>
    </lineage>
</organism>
<proteinExistence type="predicted"/>
<comment type="caution">
    <text evidence="1">The sequence shown here is derived from an EMBL/GenBank/DDBJ whole genome shotgun (WGS) entry which is preliminary data.</text>
</comment>
<reference evidence="1" key="1">
    <citation type="journal article" date="2015" name="Nature">
        <title>Complex archaea that bridge the gap between prokaryotes and eukaryotes.</title>
        <authorList>
            <person name="Spang A."/>
            <person name="Saw J.H."/>
            <person name="Jorgensen S.L."/>
            <person name="Zaremba-Niedzwiedzka K."/>
            <person name="Martijn J."/>
            <person name="Lind A.E."/>
            <person name="van Eijk R."/>
            <person name="Schleper C."/>
            <person name="Guy L."/>
            <person name="Ettema T.J."/>
        </authorList>
    </citation>
    <scope>NUCLEOTIDE SEQUENCE</scope>
</reference>
<accession>A0A0F9HC93</accession>
<sequence>SLYGQAIPPLPRQPRIATIRAYVDTTLEQYAQKIANDPRFKYQQDADSMSALVRHALSLFLMALARAVKDQTPSLMFQMEAIRRKQEDDQHKEFIDYTGAQIEMAQRTGKLGGQRRHILLCLIKSARTMRSAEYLVRHVEFRKLAQESGDERLQAWLEILS</sequence>
<gene>
    <name evidence="1" type="ORF">LCGC14_2082310</name>
</gene>